<feature type="compositionally biased region" description="Basic and acidic residues" evidence="2">
    <location>
        <begin position="516"/>
        <end position="529"/>
    </location>
</feature>
<dbReference type="Pfam" id="PF03763">
    <property type="entry name" value="Remorin_C"/>
    <property type="match status" value="1"/>
</dbReference>
<dbReference type="PANTHER" id="PTHR31471">
    <property type="entry name" value="OS02G0116800 PROTEIN"/>
    <property type="match status" value="1"/>
</dbReference>
<feature type="compositionally biased region" description="Polar residues" evidence="2">
    <location>
        <begin position="432"/>
        <end position="444"/>
    </location>
</feature>
<feature type="region of interest" description="Disordered" evidence="2">
    <location>
        <begin position="338"/>
        <end position="388"/>
    </location>
</feature>
<organism evidence="4 5">
    <name type="scientific">Dipteronia dyeriana</name>
    <dbReference type="NCBI Taxonomy" id="168575"/>
    <lineage>
        <taxon>Eukaryota</taxon>
        <taxon>Viridiplantae</taxon>
        <taxon>Streptophyta</taxon>
        <taxon>Embryophyta</taxon>
        <taxon>Tracheophyta</taxon>
        <taxon>Spermatophyta</taxon>
        <taxon>Magnoliopsida</taxon>
        <taxon>eudicotyledons</taxon>
        <taxon>Gunneridae</taxon>
        <taxon>Pentapetalae</taxon>
        <taxon>rosids</taxon>
        <taxon>malvids</taxon>
        <taxon>Sapindales</taxon>
        <taxon>Sapindaceae</taxon>
        <taxon>Hippocastanoideae</taxon>
        <taxon>Acereae</taxon>
        <taxon>Dipteronia</taxon>
    </lineage>
</organism>
<accession>A0AAD9TGB7</accession>
<evidence type="ECO:0000313" key="4">
    <source>
        <dbReference type="EMBL" id="KAK2635660.1"/>
    </source>
</evidence>
<name>A0AAD9TGB7_9ROSI</name>
<feature type="region of interest" description="Disordered" evidence="2">
    <location>
        <begin position="515"/>
        <end position="539"/>
    </location>
</feature>
<feature type="compositionally biased region" description="Low complexity" evidence="2">
    <location>
        <begin position="219"/>
        <end position="229"/>
    </location>
</feature>
<protein>
    <recommendedName>
        <fullName evidence="3">Remorin C-terminal domain-containing protein</fullName>
    </recommendedName>
</protein>
<dbReference type="EMBL" id="JANJYI010000009">
    <property type="protein sequence ID" value="KAK2635660.1"/>
    <property type="molecule type" value="Genomic_DNA"/>
</dbReference>
<evidence type="ECO:0000256" key="1">
    <source>
        <dbReference type="ARBA" id="ARBA00005711"/>
    </source>
</evidence>
<feature type="region of interest" description="Disordered" evidence="2">
    <location>
        <begin position="424"/>
        <end position="444"/>
    </location>
</feature>
<feature type="compositionally biased region" description="Polar residues" evidence="2">
    <location>
        <begin position="199"/>
        <end position="213"/>
    </location>
</feature>
<comment type="caution">
    <text evidence="4">The sequence shown here is derived from an EMBL/GenBank/DDBJ whole genome shotgun (WGS) entry which is preliminary data.</text>
</comment>
<keyword evidence="5" id="KW-1185">Reference proteome</keyword>
<dbReference type="AlphaFoldDB" id="A0AAD9TGB7"/>
<feature type="compositionally biased region" description="Low complexity" evidence="2">
    <location>
        <begin position="354"/>
        <end position="379"/>
    </location>
</feature>
<dbReference type="InterPro" id="IPR005516">
    <property type="entry name" value="Remorin_C"/>
</dbReference>
<feature type="compositionally biased region" description="Polar residues" evidence="2">
    <location>
        <begin position="530"/>
        <end position="539"/>
    </location>
</feature>
<reference evidence="4" key="1">
    <citation type="journal article" date="2023" name="Plant J.">
        <title>Genome sequences and population genomics provide insights into the demographic history, inbreeding, and mutation load of two 'living fossil' tree species of Dipteronia.</title>
        <authorList>
            <person name="Feng Y."/>
            <person name="Comes H.P."/>
            <person name="Chen J."/>
            <person name="Zhu S."/>
            <person name="Lu R."/>
            <person name="Zhang X."/>
            <person name="Li P."/>
            <person name="Qiu J."/>
            <person name="Olsen K.M."/>
            <person name="Qiu Y."/>
        </authorList>
    </citation>
    <scope>NUCLEOTIDE SEQUENCE</scope>
    <source>
        <strain evidence="4">KIB01</strain>
    </source>
</reference>
<dbReference type="PANTHER" id="PTHR31471:SF1">
    <property type="entry name" value="OS12G0613600 PROTEIN"/>
    <property type="match status" value="1"/>
</dbReference>
<evidence type="ECO:0000256" key="2">
    <source>
        <dbReference type="SAM" id="MobiDB-lite"/>
    </source>
</evidence>
<feature type="domain" description="Remorin C-terminal" evidence="3">
    <location>
        <begin position="448"/>
        <end position="551"/>
    </location>
</feature>
<comment type="similarity">
    <text evidence="1">Belongs to the remorin family.</text>
</comment>
<sequence>MEYERIEKPLAPVCMFSIASLFLLSLLPMRDFSSVKSTKIASFLFDFEQGGAAGGGGFSPAKLRSILLGVEKRKQEQEIQSSAFTVRSHLHDSGGSGSDNCKDVDVVRVPPECSTSSTTADSLAAQMLSDRRHKDLNSRIRSHEDPSFDYDSAHDYITVSSSPFEFQKAERANPQRVLHAPFSKSAPSKWDNAQKWIASPTSNRPRTANTQLPGGQAVGGRKVSSVGSVSRQSSTKVIVEVPDQSVVAYEEPDTKRIDTSQAKKEGGSMQKFLSWEADPDSIADSYSKPVVMIENSVAESAVSLSRHDSSIAMQSATTFIPPPLTARSVSMRDMGTEMTPIASQEPSRTGTPVRATTPIRSPSSSRPSTPGRTAPATSPTNPPNDHLDQNMELSEKELQMKTRREIMALGTQLGKMNIAAWASKEEEDKDASTSLKTIPSGQPTKSVIETRAAAWEEAEKAKYMARFKREEMKIRAWENHQKAKTEAEMRKIEVEVERIRGRARDKLMNKLAAARHKAEEKRAEAETKRNQQAAKTEQQTEYIRTTGLIPSSFSCWSWCS</sequence>
<dbReference type="Proteomes" id="UP001280121">
    <property type="component" value="Unassembled WGS sequence"/>
</dbReference>
<feature type="region of interest" description="Disordered" evidence="2">
    <location>
        <begin position="199"/>
        <end position="229"/>
    </location>
</feature>
<feature type="compositionally biased region" description="Polar residues" evidence="2">
    <location>
        <begin position="341"/>
        <end position="350"/>
    </location>
</feature>
<evidence type="ECO:0000313" key="5">
    <source>
        <dbReference type="Proteomes" id="UP001280121"/>
    </source>
</evidence>
<gene>
    <name evidence="4" type="ORF">Ddye_030452</name>
</gene>
<evidence type="ECO:0000259" key="3">
    <source>
        <dbReference type="Pfam" id="PF03763"/>
    </source>
</evidence>
<proteinExistence type="inferred from homology"/>